<organism evidence="2 3">
    <name type="scientific">Stylosanthes scabra</name>
    <dbReference type="NCBI Taxonomy" id="79078"/>
    <lineage>
        <taxon>Eukaryota</taxon>
        <taxon>Viridiplantae</taxon>
        <taxon>Streptophyta</taxon>
        <taxon>Embryophyta</taxon>
        <taxon>Tracheophyta</taxon>
        <taxon>Spermatophyta</taxon>
        <taxon>Magnoliopsida</taxon>
        <taxon>eudicotyledons</taxon>
        <taxon>Gunneridae</taxon>
        <taxon>Pentapetalae</taxon>
        <taxon>rosids</taxon>
        <taxon>fabids</taxon>
        <taxon>Fabales</taxon>
        <taxon>Fabaceae</taxon>
        <taxon>Papilionoideae</taxon>
        <taxon>50 kb inversion clade</taxon>
        <taxon>dalbergioids sensu lato</taxon>
        <taxon>Dalbergieae</taxon>
        <taxon>Pterocarpus clade</taxon>
        <taxon>Stylosanthes</taxon>
    </lineage>
</organism>
<accession>A0ABU6RB61</accession>
<dbReference type="Proteomes" id="UP001341840">
    <property type="component" value="Unassembled WGS sequence"/>
</dbReference>
<feature type="region of interest" description="Disordered" evidence="1">
    <location>
        <begin position="126"/>
        <end position="159"/>
    </location>
</feature>
<protein>
    <submittedName>
        <fullName evidence="2">Uncharacterized protein</fullName>
    </submittedName>
</protein>
<proteinExistence type="predicted"/>
<evidence type="ECO:0000313" key="2">
    <source>
        <dbReference type="EMBL" id="MED6121242.1"/>
    </source>
</evidence>
<reference evidence="2 3" key="1">
    <citation type="journal article" date="2023" name="Plants (Basel)">
        <title>Bridging the Gap: Combining Genomics and Transcriptomics Approaches to Understand Stylosanthes scabra, an Orphan Legume from the Brazilian Caatinga.</title>
        <authorList>
            <person name="Ferreira-Neto J.R.C."/>
            <person name="da Silva M.D."/>
            <person name="Binneck E."/>
            <person name="de Melo N.F."/>
            <person name="da Silva R.H."/>
            <person name="de Melo A.L.T.M."/>
            <person name="Pandolfi V."/>
            <person name="Bustamante F.O."/>
            <person name="Brasileiro-Vidal A.C."/>
            <person name="Benko-Iseppon A.M."/>
        </authorList>
    </citation>
    <scope>NUCLEOTIDE SEQUENCE [LARGE SCALE GENOMIC DNA]</scope>
    <source>
        <tissue evidence="2">Leaves</tissue>
    </source>
</reference>
<evidence type="ECO:0000313" key="3">
    <source>
        <dbReference type="Proteomes" id="UP001341840"/>
    </source>
</evidence>
<dbReference type="EMBL" id="JASCZI010030318">
    <property type="protein sequence ID" value="MED6121242.1"/>
    <property type="molecule type" value="Genomic_DNA"/>
</dbReference>
<feature type="compositionally biased region" description="Polar residues" evidence="1">
    <location>
        <begin position="72"/>
        <end position="92"/>
    </location>
</feature>
<evidence type="ECO:0000256" key="1">
    <source>
        <dbReference type="SAM" id="MobiDB-lite"/>
    </source>
</evidence>
<feature type="region of interest" description="Disordered" evidence="1">
    <location>
        <begin position="72"/>
        <end position="95"/>
    </location>
</feature>
<name>A0ABU6RB61_9FABA</name>
<sequence length="170" mass="19029">MRLKNALPKVEVTCRRRWTLRYCQGQGVCRRVLHRREANLTVEDVVDQRRQWQDCLTSGRITTRDGNLGGSSFATASSLTPASGSQVSQHPLSSPRRLSYRESFANSLARFDHDAVVASFISRKSHNTPSSFSVVHPKKIKDHNKNDDSENFDDSSSSPFCCSNPQCASV</sequence>
<keyword evidence="3" id="KW-1185">Reference proteome</keyword>
<gene>
    <name evidence="2" type="ORF">PIB30_028070</name>
</gene>
<comment type="caution">
    <text evidence="2">The sequence shown here is derived from an EMBL/GenBank/DDBJ whole genome shotgun (WGS) entry which is preliminary data.</text>
</comment>